<sequence>NSGKMRSPHLTVLSANVRGLRTNIGDLTHNFILRHRTDIAVVTETWLTSEGRLVLVEEGPSAYGLGCHPDWKRRRQGQGFHRAAKGFSASACSSPPVQRRDPPISPGSASQAVEGKVKFGSVTLPLQDHVKILGVTFDAELRFDKHIHHISHQASLRVSALRRVAGFLDKRGLMTLYKAQVRPHLEYGALTWMSSAATHLQRLDKVERRVQRLIKNNSCPPPSQDIPALDTLEHRRDVAALVVLHKAQVQEVQHLAGLRLPPREAVRDTRTVLSSQEQVGVPRSHTSQHQRTFTARISRMWNVFTAAAPSMQHLSIQQVKVAAHRWRGTLPTPIRHI</sequence>
<feature type="region of interest" description="Disordered" evidence="1">
    <location>
        <begin position="88"/>
        <end position="110"/>
    </location>
</feature>
<evidence type="ECO:0000313" key="2">
    <source>
        <dbReference type="EMBL" id="KAK3882617.1"/>
    </source>
</evidence>
<feature type="non-terminal residue" evidence="2">
    <location>
        <position position="1"/>
    </location>
</feature>
<protein>
    <recommendedName>
        <fullName evidence="4">Endonuclease/exonuclease/phosphatase domain-containing protein</fullName>
    </recommendedName>
</protein>
<reference evidence="2" key="1">
    <citation type="submission" date="2023-10" db="EMBL/GenBank/DDBJ databases">
        <title>Genome assemblies of two species of porcelain crab, Petrolisthes cinctipes and Petrolisthes manimaculis (Anomura: Porcellanidae).</title>
        <authorList>
            <person name="Angst P."/>
        </authorList>
    </citation>
    <scope>NUCLEOTIDE SEQUENCE</scope>
    <source>
        <strain evidence="2">PB745_01</strain>
        <tissue evidence="2">Gill</tissue>
    </source>
</reference>
<name>A0AAE1G0K5_PETCI</name>
<organism evidence="2 3">
    <name type="scientific">Petrolisthes cinctipes</name>
    <name type="common">Flat porcelain crab</name>
    <dbReference type="NCBI Taxonomy" id="88211"/>
    <lineage>
        <taxon>Eukaryota</taxon>
        <taxon>Metazoa</taxon>
        <taxon>Ecdysozoa</taxon>
        <taxon>Arthropoda</taxon>
        <taxon>Crustacea</taxon>
        <taxon>Multicrustacea</taxon>
        <taxon>Malacostraca</taxon>
        <taxon>Eumalacostraca</taxon>
        <taxon>Eucarida</taxon>
        <taxon>Decapoda</taxon>
        <taxon>Pleocyemata</taxon>
        <taxon>Anomura</taxon>
        <taxon>Galatheoidea</taxon>
        <taxon>Porcellanidae</taxon>
        <taxon>Petrolisthes</taxon>
    </lineage>
</organism>
<accession>A0AAE1G0K5</accession>
<dbReference type="Proteomes" id="UP001286313">
    <property type="component" value="Unassembled WGS sequence"/>
</dbReference>
<evidence type="ECO:0008006" key="4">
    <source>
        <dbReference type="Google" id="ProtNLM"/>
    </source>
</evidence>
<dbReference type="EMBL" id="JAWQEG010001074">
    <property type="protein sequence ID" value="KAK3882617.1"/>
    <property type="molecule type" value="Genomic_DNA"/>
</dbReference>
<gene>
    <name evidence="2" type="ORF">Pcinc_013010</name>
</gene>
<evidence type="ECO:0000313" key="3">
    <source>
        <dbReference type="Proteomes" id="UP001286313"/>
    </source>
</evidence>
<dbReference type="PRINTS" id="PR01345">
    <property type="entry name" value="CERVTRCPTASE"/>
</dbReference>
<proteinExistence type="predicted"/>
<comment type="caution">
    <text evidence="2">The sequence shown here is derived from an EMBL/GenBank/DDBJ whole genome shotgun (WGS) entry which is preliminary data.</text>
</comment>
<dbReference type="PANTHER" id="PTHR33332">
    <property type="entry name" value="REVERSE TRANSCRIPTASE DOMAIN-CONTAINING PROTEIN"/>
    <property type="match status" value="1"/>
</dbReference>
<keyword evidence="3" id="KW-1185">Reference proteome</keyword>
<dbReference type="AlphaFoldDB" id="A0AAE1G0K5"/>
<evidence type="ECO:0000256" key="1">
    <source>
        <dbReference type="SAM" id="MobiDB-lite"/>
    </source>
</evidence>
<dbReference type="SUPFAM" id="SSF56219">
    <property type="entry name" value="DNase I-like"/>
    <property type="match status" value="1"/>
</dbReference>
<dbReference type="InterPro" id="IPR036691">
    <property type="entry name" value="Endo/exonu/phosph_ase_sf"/>
</dbReference>